<sequence length="111" mass="11514">MKLYVEPCASCGQKIYLNKSAENRSELRRLLGSDRFHLSCAQCGVTGVFSVNEVKAESEAISSVAGGIVGGLIGILGGPAGILIGGSIGAAIGSSSDREEIKKVNFFNHSI</sequence>
<evidence type="ECO:0000313" key="1">
    <source>
        <dbReference type="EMBL" id="KYG77538.1"/>
    </source>
</evidence>
<gene>
    <name evidence="1" type="ORF">AWW68_01840</name>
</gene>
<dbReference type="RefSeq" id="WP_068215987.1">
    <property type="nucleotide sequence ID" value="NZ_CP139724.1"/>
</dbReference>
<evidence type="ECO:0008006" key="3">
    <source>
        <dbReference type="Google" id="ProtNLM"/>
    </source>
</evidence>
<dbReference type="OrthoDB" id="1179607at2"/>
<comment type="caution">
    <text evidence="1">The sequence shown here is derived from an EMBL/GenBank/DDBJ whole genome shotgun (WGS) entry which is preliminary data.</text>
</comment>
<dbReference type="EMBL" id="LRPC01000001">
    <property type="protein sequence ID" value="KYG77538.1"/>
    <property type="molecule type" value="Genomic_DNA"/>
</dbReference>
<protein>
    <recommendedName>
        <fullName evidence="3">Glycine zipper domain-containing protein</fullName>
    </recommendedName>
</protein>
<proteinExistence type="predicted"/>
<name>A0A150XFQ2_9BACT</name>
<dbReference type="STRING" id="333140.AWW68_01840"/>
<organism evidence="1 2">
    <name type="scientific">Roseivirga spongicola</name>
    <dbReference type="NCBI Taxonomy" id="333140"/>
    <lineage>
        <taxon>Bacteria</taxon>
        <taxon>Pseudomonadati</taxon>
        <taxon>Bacteroidota</taxon>
        <taxon>Cytophagia</taxon>
        <taxon>Cytophagales</taxon>
        <taxon>Roseivirgaceae</taxon>
        <taxon>Roseivirga</taxon>
    </lineage>
</organism>
<keyword evidence="2" id="KW-1185">Reference proteome</keyword>
<accession>A0A150XFQ2</accession>
<dbReference type="AlphaFoldDB" id="A0A150XFQ2"/>
<evidence type="ECO:0000313" key="2">
    <source>
        <dbReference type="Proteomes" id="UP000075606"/>
    </source>
</evidence>
<dbReference type="Proteomes" id="UP000075606">
    <property type="component" value="Unassembled WGS sequence"/>
</dbReference>
<reference evidence="1 2" key="1">
    <citation type="submission" date="2016-01" db="EMBL/GenBank/DDBJ databases">
        <title>Genome sequencing of Roseivirga spongicola UST030701-084.</title>
        <authorList>
            <person name="Selvaratnam C."/>
            <person name="Thevarajoo S."/>
            <person name="Goh K.M."/>
            <person name="Ee R."/>
            <person name="Chan K.-G."/>
            <person name="Chong C.S."/>
        </authorList>
    </citation>
    <scope>NUCLEOTIDE SEQUENCE [LARGE SCALE GENOMIC DNA]</scope>
    <source>
        <strain evidence="1 2">UST030701-084</strain>
    </source>
</reference>